<protein>
    <submittedName>
        <fullName evidence="2">Uncharacterized protein</fullName>
    </submittedName>
</protein>
<evidence type="ECO:0000313" key="2">
    <source>
        <dbReference type="EMBL" id="KIO20173.1"/>
    </source>
</evidence>
<reference evidence="2 3" key="1">
    <citation type="submission" date="2014-04" db="EMBL/GenBank/DDBJ databases">
        <authorList>
            <consortium name="DOE Joint Genome Institute"/>
            <person name="Kuo A."/>
            <person name="Girlanda M."/>
            <person name="Perotto S."/>
            <person name="Kohler A."/>
            <person name="Nagy L.G."/>
            <person name="Floudas D."/>
            <person name="Copeland A."/>
            <person name="Barry K.W."/>
            <person name="Cichocki N."/>
            <person name="Veneault-Fourrey C."/>
            <person name="LaButti K."/>
            <person name="Lindquist E.A."/>
            <person name="Lipzen A."/>
            <person name="Lundell T."/>
            <person name="Morin E."/>
            <person name="Murat C."/>
            <person name="Sun H."/>
            <person name="Tunlid A."/>
            <person name="Henrissat B."/>
            <person name="Grigoriev I.V."/>
            <person name="Hibbett D.S."/>
            <person name="Martin F."/>
            <person name="Nordberg H.P."/>
            <person name="Cantor M.N."/>
            <person name="Hua S.X."/>
        </authorList>
    </citation>
    <scope>NUCLEOTIDE SEQUENCE [LARGE SCALE GENOMIC DNA]</scope>
    <source>
        <strain evidence="2 3">MUT 4182</strain>
    </source>
</reference>
<keyword evidence="3" id="KW-1185">Reference proteome</keyword>
<gene>
    <name evidence="2" type="ORF">M407DRAFT_30167</name>
</gene>
<feature type="compositionally biased region" description="Basic and acidic residues" evidence="1">
    <location>
        <begin position="580"/>
        <end position="596"/>
    </location>
</feature>
<dbReference type="EMBL" id="KN823184">
    <property type="protein sequence ID" value="KIO20173.1"/>
    <property type="molecule type" value="Genomic_DNA"/>
</dbReference>
<dbReference type="OrthoDB" id="2684236at2759"/>
<dbReference type="HOGENOM" id="CLU_010103_1_0_1"/>
<evidence type="ECO:0000256" key="1">
    <source>
        <dbReference type="SAM" id="MobiDB-lite"/>
    </source>
</evidence>
<dbReference type="STRING" id="1051891.A0A0C3KFB0"/>
<dbReference type="PANTHER" id="PTHR34365:SF7">
    <property type="entry name" value="GLYCINE-RICH DOMAIN-CONTAINING PROTEIN 1"/>
    <property type="match status" value="1"/>
</dbReference>
<reference evidence="3" key="2">
    <citation type="submission" date="2015-01" db="EMBL/GenBank/DDBJ databases">
        <title>Evolutionary Origins and Diversification of the Mycorrhizal Mutualists.</title>
        <authorList>
            <consortium name="DOE Joint Genome Institute"/>
            <consortium name="Mycorrhizal Genomics Consortium"/>
            <person name="Kohler A."/>
            <person name="Kuo A."/>
            <person name="Nagy L.G."/>
            <person name="Floudas D."/>
            <person name="Copeland A."/>
            <person name="Barry K.W."/>
            <person name="Cichocki N."/>
            <person name="Veneault-Fourrey C."/>
            <person name="LaButti K."/>
            <person name="Lindquist E.A."/>
            <person name="Lipzen A."/>
            <person name="Lundell T."/>
            <person name="Morin E."/>
            <person name="Murat C."/>
            <person name="Riley R."/>
            <person name="Ohm R."/>
            <person name="Sun H."/>
            <person name="Tunlid A."/>
            <person name="Henrissat B."/>
            <person name="Grigoriev I.V."/>
            <person name="Hibbett D.S."/>
            <person name="Martin F."/>
        </authorList>
    </citation>
    <scope>NUCLEOTIDE SEQUENCE [LARGE SCALE GENOMIC DNA]</scope>
    <source>
        <strain evidence="3">MUT 4182</strain>
    </source>
</reference>
<dbReference type="PANTHER" id="PTHR34365">
    <property type="entry name" value="ENOLASE (DUF1399)"/>
    <property type="match status" value="1"/>
</dbReference>
<dbReference type="AlphaFoldDB" id="A0A0C3KFB0"/>
<dbReference type="Proteomes" id="UP000054248">
    <property type="component" value="Unassembled WGS sequence"/>
</dbReference>
<accession>A0A0C3KFB0</accession>
<feature type="region of interest" description="Disordered" evidence="1">
    <location>
        <begin position="1"/>
        <end position="31"/>
    </location>
</feature>
<evidence type="ECO:0000313" key="3">
    <source>
        <dbReference type="Proteomes" id="UP000054248"/>
    </source>
</evidence>
<sequence length="721" mass="79630">MEVPPPTYTQVDTPSLDGAPDALPGYGDSSDPSHGVFVSSAGIDDKLPNHFKINNQYIKAQVMPSDLEAHLVLLGAFHRLREEVRTFKGEADITMEPDERYAVFLQRAVYRFEQWAVRMIGGEGQEEEELGEGTTRVLASNEVPPLDVMMVWHTYMLNPRSYYEDCIRKLPGLLRIGPFPFMQLAGSIDRDTLLPHPPSESRVAAFSSFTGQPFDSPTNTTSEDTVVAFCPSCSQPNTIPWITYKGDGYAQRGFSCACNSCQFLFSRETLGVRKFYEDMDNCITNSDKYFMANAIVDYQTGVPADKKWSKALSSLVIGNHQENLKAARPEKWGKQIGWSMKNVEDYCRAGMMFWQNKPYISTPRPLNIILSAYCQPGPFSIDLASAVLRQMNFVNKMVHLGFTNSGRWEDDRDTLTRCVVRYHHFLDFMSSTAGKFAVPTLDIDLAWHTHQLLCDSYRKLKDIIGVVPDHDDKVSQGALSDAYDKTAEAWKARFGVPYSVCGCLPPIKSMEVPGSDSRGSFWSFSKKGKSKPQEKPKFENSRPDLISVADEAAEQTHPSDHDAVAIINPGEQSMTQAQLRKKELGKREKELEKSIEKGRADPWAEVVKKRATDHAPSFLCPVQYGVQHPFGKFGHGDCTALSGSGVKGNFAAGECCKGNGTRGLCGAQIDRARGGPMDSVAYAVSMSGDANLAGRLGITEIDGALGQALASAGWAGQSMSF</sequence>
<feature type="region of interest" description="Disordered" evidence="1">
    <location>
        <begin position="568"/>
        <end position="596"/>
    </location>
</feature>
<proteinExistence type="predicted"/>
<name>A0A0C3KFB0_9AGAM</name>
<dbReference type="InterPro" id="IPR009836">
    <property type="entry name" value="GRDP-like"/>
</dbReference>
<dbReference type="Pfam" id="PF07173">
    <property type="entry name" value="GRDP-like"/>
    <property type="match status" value="1"/>
</dbReference>
<organism evidence="2 3">
    <name type="scientific">Tulasnella calospora MUT 4182</name>
    <dbReference type="NCBI Taxonomy" id="1051891"/>
    <lineage>
        <taxon>Eukaryota</taxon>
        <taxon>Fungi</taxon>
        <taxon>Dikarya</taxon>
        <taxon>Basidiomycota</taxon>
        <taxon>Agaricomycotina</taxon>
        <taxon>Agaricomycetes</taxon>
        <taxon>Cantharellales</taxon>
        <taxon>Tulasnellaceae</taxon>
        <taxon>Tulasnella</taxon>
    </lineage>
</organism>